<dbReference type="Proteomes" id="UP001642540">
    <property type="component" value="Unassembled WGS sequence"/>
</dbReference>
<accession>A0ABP1QMP1</accession>
<evidence type="ECO:0000313" key="2">
    <source>
        <dbReference type="Proteomes" id="UP001642540"/>
    </source>
</evidence>
<reference evidence="1 2" key="1">
    <citation type="submission" date="2024-08" db="EMBL/GenBank/DDBJ databases">
        <authorList>
            <person name="Cucini C."/>
            <person name="Frati F."/>
        </authorList>
    </citation>
    <scope>NUCLEOTIDE SEQUENCE [LARGE SCALE GENOMIC DNA]</scope>
</reference>
<dbReference type="InterPro" id="IPR032675">
    <property type="entry name" value="LRR_dom_sf"/>
</dbReference>
<evidence type="ECO:0000313" key="1">
    <source>
        <dbReference type="EMBL" id="CAL8106602.1"/>
    </source>
</evidence>
<organism evidence="1 2">
    <name type="scientific">Orchesella dallaii</name>
    <dbReference type="NCBI Taxonomy" id="48710"/>
    <lineage>
        <taxon>Eukaryota</taxon>
        <taxon>Metazoa</taxon>
        <taxon>Ecdysozoa</taxon>
        <taxon>Arthropoda</taxon>
        <taxon>Hexapoda</taxon>
        <taxon>Collembola</taxon>
        <taxon>Entomobryomorpha</taxon>
        <taxon>Entomobryoidea</taxon>
        <taxon>Orchesellidae</taxon>
        <taxon>Orchesellinae</taxon>
        <taxon>Orchesella</taxon>
    </lineage>
</organism>
<dbReference type="PANTHER" id="PTHR13318">
    <property type="entry name" value="PARTNER OF PAIRED, ISOFORM B-RELATED"/>
    <property type="match status" value="1"/>
</dbReference>
<proteinExistence type="predicted"/>
<comment type="caution">
    <text evidence="1">The sequence shown here is derived from an EMBL/GenBank/DDBJ whole genome shotgun (WGS) entry which is preliminary data.</text>
</comment>
<evidence type="ECO:0008006" key="3">
    <source>
        <dbReference type="Google" id="ProtNLM"/>
    </source>
</evidence>
<gene>
    <name evidence="1" type="ORF">ODALV1_LOCUS12408</name>
</gene>
<protein>
    <recommendedName>
        <fullName evidence="3">F-box domain-containing protein</fullName>
    </recommendedName>
</protein>
<sequence>MNGYIPSGDSQLFVPHVREHVHLIHQILSNLHGDELLKQRSICKVWNNIIAGINRVTFKVRNNEQSIQLFKTLSTPYKSFQFEGLDLEAQFFSDPDFFRKFSLDFCLRIDSLSFSECELPTGRFFELLAFCRKLRKLVIRASPTILEPDMGILHWGFCFKHVQRCLAKLTFLSVRDRKIPEKALYGLAYDTKVLTTLQIGIIEGFLPVYSIGKILHNNANTLRCLALRGKVHPCSSASTGLFPVDLPTMKNLQTLILIGQNFANMHVEMMGNFLNKCPLLSTLNVNGSTIGKTTLSSITDKLTKLSLQFNKYDKNAFKGDNFPNLRSLKLAQGPCFEGSTNAFEVLLLNTYSKLRTLELKTLIDGGNLLKRLMKVNYPQLTTLALTECINIAGPPIRHIFTNLNYLTSLSITNCPEIDDGSLCPTYGSSQSPSLADMKDLQFLNLSGTQAGNQTVSQCIVTLSKLENVNLNSTKVTQVGALMIIKSLKQTVRKIYVMDLPNPTKLEDFKRWANLAPEVDVQCTIESAGMSHGIVTITDVG</sequence>
<keyword evidence="2" id="KW-1185">Reference proteome</keyword>
<dbReference type="Gene3D" id="3.80.10.10">
    <property type="entry name" value="Ribonuclease Inhibitor"/>
    <property type="match status" value="2"/>
</dbReference>
<name>A0ABP1QMP1_9HEXA</name>
<dbReference type="EMBL" id="CAXLJM020000038">
    <property type="protein sequence ID" value="CAL8106602.1"/>
    <property type="molecule type" value="Genomic_DNA"/>
</dbReference>
<dbReference type="SUPFAM" id="SSF52047">
    <property type="entry name" value="RNI-like"/>
    <property type="match status" value="1"/>
</dbReference>